<keyword evidence="3" id="KW-1185">Reference proteome</keyword>
<dbReference type="Proteomes" id="UP001595955">
    <property type="component" value="Unassembled WGS sequence"/>
</dbReference>
<gene>
    <name evidence="2" type="ORF">ACFO3F_08010</name>
</gene>
<keyword evidence="1" id="KW-0812">Transmembrane</keyword>
<keyword evidence="1" id="KW-0472">Membrane</keyword>
<dbReference type="RefSeq" id="WP_164471353.1">
    <property type="nucleotide sequence ID" value="NZ_CP033325.1"/>
</dbReference>
<feature type="transmembrane region" description="Helical" evidence="1">
    <location>
        <begin position="25"/>
        <end position="45"/>
    </location>
</feature>
<proteinExistence type="predicted"/>
<comment type="caution">
    <text evidence="2">The sequence shown here is derived from an EMBL/GenBank/DDBJ whole genome shotgun (WGS) entry which is preliminary data.</text>
</comment>
<name>A0ABV9D9X8_9MICO</name>
<keyword evidence="1" id="KW-1133">Transmembrane helix</keyword>
<evidence type="ECO:0000313" key="3">
    <source>
        <dbReference type="Proteomes" id="UP001595955"/>
    </source>
</evidence>
<evidence type="ECO:0000256" key="1">
    <source>
        <dbReference type="SAM" id="Phobius"/>
    </source>
</evidence>
<feature type="transmembrane region" description="Helical" evidence="1">
    <location>
        <begin position="51"/>
        <end position="72"/>
    </location>
</feature>
<organism evidence="2 3">
    <name type="scientific">Georgenia faecalis</name>
    <dbReference type="NCBI Taxonomy" id="2483799"/>
    <lineage>
        <taxon>Bacteria</taxon>
        <taxon>Bacillati</taxon>
        <taxon>Actinomycetota</taxon>
        <taxon>Actinomycetes</taxon>
        <taxon>Micrococcales</taxon>
        <taxon>Bogoriellaceae</taxon>
        <taxon>Georgenia</taxon>
    </lineage>
</organism>
<dbReference type="EMBL" id="JBHSGF010000005">
    <property type="protein sequence ID" value="MFC4555192.1"/>
    <property type="molecule type" value="Genomic_DNA"/>
</dbReference>
<evidence type="ECO:0000313" key="2">
    <source>
        <dbReference type="EMBL" id="MFC4555192.1"/>
    </source>
</evidence>
<protein>
    <submittedName>
        <fullName evidence="2">Uncharacterized protein</fullName>
    </submittedName>
</protein>
<accession>A0ABV9D9X8</accession>
<sequence>MTAMGEAMNRIVPNLVRLARKPGQVLLVAAAVPVAAFAVLTTIFGTGATSWTGWLPLVAALVLAVPVALLAWRRERLQRTTASLDPHPTIVEGGGEIVVIDVTTAVDPRRAQLESELGALSEAYAEGQVRTARWLPRVEAAQRSLLRAAGGTVNAPYLKDDLRVTLLAFVGTVAAIPLGVLGTFVTAFALLLR</sequence>
<reference evidence="3" key="1">
    <citation type="journal article" date="2019" name="Int. J. Syst. Evol. Microbiol.">
        <title>The Global Catalogue of Microorganisms (GCM) 10K type strain sequencing project: providing services to taxonomists for standard genome sequencing and annotation.</title>
        <authorList>
            <consortium name="The Broad Institute Genomics Platform"/>
            <consortium name="The Broad Institute Genome Sequencing Center for Infectious Disease"/>
            <person name="Wu L."/>
            <person name="Ma J."/>
        </authorList>
    </citation>
    <scope>NUCLEOTIDE SEQUENCE [LARGE SCALE GENOMIC DNA]</scope>
    <source>
        <strain evidence="3">JCM 3369</strain>
    </source>
</reference>
<feature type="transmembrane region" description="Helical" evidence="1">
    <location>
        <begin position="166"/>
        <end position="192"/>
    </location>
</feature>